<comment type="caution">
    <text evidence="2">The sequence shown here is derived from an EMBL/GenBank/DDBJ whole genome shotgun (WGS) entry which is preliminary data.</text>
</comment>
<feature type="compositionally biased region" description="Polar residues" evidence="1">
    <location>
        <begin position="108"/>
        <end position="150"/>
    </location>
</feature>
<organism evidence="2 3">
    <name type="scientific">Triparma retinervis</name>
    <dbReference type="NCBI Taxonomy" id="2557542"/>
    <lineage>
        <taxon>Eukaryota</taxon>
        <taxon>Sar</taxon>
        <taxon>Stramenopiles</taxon>
        <taxon>Ochrophyta</taxon>
        <taxon>Bolidophyceae</taxon>
        <taxon>Parmales</taxon>
        <taxon>Triparmaceae</taxon>
        <taxon>Triparma</taxon>
    </lineage>
</organism>
<evidence type="ECO:0000313" key="3">
    <source>
        <dbReference type="Proteomes" id="UP001165082"/>
    </source>
</evidence>
<dbReference type="Proteomes" id="UP001165082">
    <property type="component" value="Unassembled WGS sequence"/>
</dbReference>
<feature type="region of interest" description="Disordered" evidence="1">
    <location>
        <begin position="107"/>
        <end position="150"/>
    </location>
</feature>
<accession>A0A9W7E9Q6</accession>
<protein>
    <submittedName>
        <fullName evidence="2">Uncharacterized protein</fullName>
    </submittedName>
</protein>
<evidence type="ECO:0000313" key="2">
    <source>
        <dbReference type="EMBL" id="GMH73474.1"/>
    </source>
</evidence>
<dbReference type="OrthoDB" id="10497187at2759"/>
<sequence>MNTVFGDNPAYEFKYFHGSKHSRCYLSFKLNETSAGAGGGGGIDMSAMPIAGSLPVAQGVAGFQTQEQMQQELAKMQNQMMQMQSQMGGQPMAGQGPPQFGQAPQMMTGQPPQYGQASQMMTGQPPQYGQASQMTTGQPPQYGQASQMTTGQPTPQFNNGPFQMTAAEPAAPAPGIESVKVQVPIYGGGGTVMTEYNGHLINVPIAADATAGATIWVEVPDMYKKSKGY</sequence>
<keyword evidence="3" id="KW-1185">Reference proteome</keyword>
<dbReference type="EMBL" id="BRXZ01002947">
    <property type="protein sequence ID" value="GMH73474.1"/>
    <property type="molecule type" value="Genomic_DNA"/>
</dbReference>
<evidence type="ECO:0000256" key="1">
    <source>
        <dbReference type="SAM" id="MobiDB-lite"/>
    </source>
</evidence>
<dbReference type="AlphaFoldDB" id="A0A9W7E9Q6"/>
<gene>
    <name evidence="2" type="ORF">TrRE_jg4623</name>
</gene>
<name>A0A9W7E9Q6_9STRA</name>
<reference evidence="2" key="1">
    <citation type="submission" date="2022-07" db="EMBL/GenBank/DDBJ databases">
        <title>Genome analysis of Parmales, a sister group of diatoms, reveals the evolutionary specialization of diatoms from phago-mixotrophs to photoautotrophs.</title>
        <authorList>
            <person name="Ban H."/>
            <person name="Sato S."/>
            <person name="Yoshikawa S."/>
            <person name="Kazumasa Y."/>
            <person name="Nakamura Y."/>
            <person name="Ichinomiya M."/>
            <person name="Saitoh K."/>
            <person name="Sato N."/>
            <person name="Blanc-Mathieu R."/>
            <person name="Endo H."/>
            <person name="Kuwata A."/>
            <person name="Ogata H."/>
        </authorList>
    </citation>
    <scope>NUCLEOTIDE SEQUENCE</scope>
</reference>
<proteinExistence type="predicted"/>